<name>A0A6M3IM04_9ZZZZ</name>
<protein>
    <submittedName>
        <fullName evidence="1">Uncharacterized protein</fullName>
    </submittedName>
</protein>
<reference evidence="1" key="1">
    <citation type="submission" date="2020-03" db="EMBL/GenBank/DDBJ databases">
        <title>The deep terrestrial virosphere.</title>
        <authorList>
            <person name="Holmfeldt K."/>
            <person name="Nilsson E."/>
            <person name="Simone D."/>
            <person name="Lopez-Fernandez M."/>
            <person name="Wu X."/>
            <person name="de Brujin I."/>
            <person name="Lundin D."/>
            <person name="Andersson A."/>
            <person name="Bertilsson S."/>
            <person name="Dopson M."/>
        </authorList>
    </citation>
    <scope>NUCLEOTIDE SEQUENCE</scope>
    <source>
        <strain evidence="1">MM415B01439</strain>
    </source>
</reference>
<proteinExistence type="predicted"/>
<gene>
    <name evidence="1" type="ORF">MM415B01439_0003</name>
</gene>
<accession>A0A6M3IM04</accession>
<evidence type="ECO:0000313" key="1">
    <source>
        <dbReference type="EMBL" id="QJA58526.1"/>
    </source>
</evidence>
<dbReference type="AlphaFoldDB" id="A0A6M3IM04"/>
<sequence>MRTVTGLIKQSFAANMSTELSTMQILEYVNREYTKERGRKPDHTWRALRILARDKVITRTGAYKYQLNS</sequence>
<dbReference type="EMBL" id="MT141328">
    <property type="protein sequence ID" value="QJA58526.1"/>
    <property type="molecule type" value="Genomic_DNA"/>
</dbReference>
<organism evidence="1">
    <name type="scientific">viral metagenome</name>
    <dbReference type="NCBI Taxonomy" id="1070528"/>
    <lineage>
        <taxon>unclassified sequences</taxon>
        <taxon>metagenomes</taxon>
        <taxon>organismal metagenomes</taxon>
    </lineage>
</organism>